<keyword evidence="2" id="KW-1185">Reference proteome</keyword>
<organism evidence="1 2">
    <name type="scientific">Trichonephila clavata</name>
    <name type="common">Joro spider</name>
    <name type="synonym">Nephila clavata</name>
    <dbReference type="NCBI Taxonomy" id="2740835"/>
    <lineage>
        <taxon>Eukaryota</taxon>
        <taxon>Metazoa</taxon>
        <taxon>Ecdysozoa</taxon>
        <taxon>Arthropoda</taxon>
        <taxon>Chelicerata</taxon>
        <taxon>Arachnida</taxon>
        <taxon>Araneae</taxon>
        <taxon>Araneomorphae</taxon>
        <taxon>Entelegynae</taxon>
        <taxon>Araneoidea</taxon>
        <taxon>Nephilidae</taxon>
        <taxon>Trichonephila</taxon>
    </lineage>
</organism>
<name>A0A8X6GD50_TRICU</name>
<comment type="caution">
    <text evidence="1">The sequence shown here is derived from an EMBL/GenBank/DDBJ whole genome shotgun (WGS) entry which is preliminary data.</text>
</comment>
<sequence>MGKPRKQCSLVGNENFLNIVGYVQTHIVLINLAAVSPKDQEETDNSSPSKSCKEENYNISQNMNTSHKHSRLSVPRSLLFKNLDSNEKDFQLSNNKTSSFQKEHVAPYTMTVSSKQNSVMSDNQISQVTKTLSSSTPKKNQFRHQQSEGFKIHLQQHHKTSNLNPEDS</sequence>
<proteinExistence type="predicted"/>
<dbReference type="EMBL" id="BMAO01015128">
    <property type="protein sequence ID" value="GFQ99569.1"/>
    <property type="molecule type" value="Genomic_DNA"/>
</dbReference>
<dbReference type="Proteomes" id="UP000887116">
    <property type="component" value="Unassembled WGS sequence"/>
</dbReference>
<evidence type="ECO:0000313" key="2">
    <source>
        <dbReference type="Proteomes" id="UP000887116"/>
    </source>
</evidence>
<gene>
    <name evidence="1" type="ORF">TNCT_532791</name>
</gene>
<evidence type="ECO:0000313" key="1">
    <source>
        <dbReference type="EMBL" id="GFQ99569.1"/>
    </source>
</evidence>
<reference evidence="1" key="1">
    <citation type="submission" date="2020-07" db="EMBL/GenBank/DDBJ databases">
        <title>Multicomponent nature underlies the extraordinary mechanical properties of spider dragline silk.</title>
        <authorList>
            <person name="Kono N."/>
            <person name="Nakamura H."/>
            <person name="Mori M."/>
            <person name="Yoshida Y."/>
            <person name="Ohtoshi R."/>
            <person name="Malay A.D."/>
            <person name="Moran D.A.P."/>
            <person name="Tomita M."/>
            <person name="Numata K."/>
            <person name="Arakawa K."/>
        </authorList>
    </citation>
    <scope>NUCLEOTIDE SEQUENCE</scope>
</reference>
<accession>A0A8X6GD50</accession>
<dbReference type="AlphaFoldDB" id="A0A8X6GD50"/>
<protein>
    <submittedName>
        <fullName evidence="1">Uncharacterized protein</fullName>
    </submittedName>
</protein>